<evidence type="ECO:0000256" key="15">
    <source>
        <dbReference type="ARBA" id="ARBA00023268"/>
    </source>
</evidence>
<evidence type="ECO:0000256" key="1">
    <source>
        <dbReference type="ARBA" id="ARBA00004305"/>
    </source>
</evidence>
<gene>
    <name evidence="23" type="ORF">CesoFtcFv8_022133</name>
</gene>
<dbReference type="InterPro" id="IPR036393">
    <property type="entry name" value="AceGlu_kinase-like_sf"/>
</dbReference>
<evidence type="ECO:0000256" key="9">
    <source>
        <dbReference type="ARBA" id="ARBA00022741"/>
    </source>
</evidence>
<keyword evidence="10 20" id="KW-0418">Kinase</keyword>
<protein>
    <recommendedName>
        <fullName evidence="20">Delta-1-pyrroline-5-carboxylate synthase</fullName>
    </recommendedName>
    <domain>
        <recommendedName>
            <fullName evidence="20">Glutamate 5-kinase</fullName>
            <shortName evidence="20">GK</shortName>
            <ecNumber evidence="20">2.7.2.11</ecNumber>
        </recommendedName>
        <alternativeName>
            <fullName evidence="20">Gamma-glutamyl kinase</fullName>
        </alternativeName>
    </domain>
    <domain>
        <recommendedName>
            <fullName evidence="20">Gamma-glutamyl phosphate reductase</fullName>
            <shortName evidence="20">GPR</shortName>
            <ecNumber evidence="20">1.2.1.41</ecNumber>
        </recommendedName>
        <alternativeName>
            <fullName evidence="20">Glutamate-5-semialdehyde dehydrogenase</fullName>
        </alternativeName>
        <alternativeName>
            <fullName evidence="20">Glutamyl-gamma-semialdehyde dehydrogenase</fullName>
        </alternativeName>
    </domain>
</protein>
<evidence type="ECO:0000259" key="22">
    <source>
        <dbReference type="Pfam" id="PF00696"/>
    </source>
</evidence>
<evidence type="ECO:0000256" key="10">
    <source>
        <dbReference type="ARBA" id="ARBA00022777"/>
    </source>
</evidence>
<dbReference type="PROSITE" id="PS01223">
    <property type="entry name" value="PROA"/>
    <property type="match status" value="1"/>
</dbReference>
<reference evidence="23 24" key="1">
    <citation type="journal article" date="2023" name="Mol. Biol. Evol.">
        <title>Genomics of Secondarily Temperate Adaptation in the Only Non-Antarctic Icefish.</title>
        <authorList>
            <person name="Rivera-Colon A.G."/>
            <person name="Rayamajhi N."/>
            <person name="Minhas B.F."/>
            <person name="Madrigal G."/>
            <person name="Bilyk K.T."/>
            <person name="Yoon V."/>
            <person name="Hune M."/>
            <person name="Gregory S."/>
            <person name="Cheng C.H.C."/>
            <person name="Catchen J.M."/>
        </authorList>
    </citation>
    <scope>NUCLEOTIDE SEQUENCE [LARGE SCALE GENOMIC DNA]</scope>
    <source>
        <strain evidence="23">JC2023a</strain>
    </source>
</reference>
<dbReference type="GO" id="GO:0005524">
    <property type="term" value="F:ATP binding"/>
    <property type="evidence" value="ECO:0007669"/>
    <property type="project" value="UniProtKB-UniRule"/>
</dbReference>
<keyword evidence="24" id="KW-1185">Reference proteome</keyword>
<dbReference type="InterPro" id="IPR016163">
    <property type="entry name" value="Ald_DH_C"/>
</dbReference>
<comment type="caution">
    <text evidence="23">The sequence shown here is derived from an EMBL/GenBank/DDBJ whole genome shotgun (WGS) entry which is preliminary data.</text>
</comment>
<comment type="similarity">
    <text evidence="4 20">In the C-terminal section; belongs to the gamma-glutamyl phosphate reductase family.</text>
</comment>
<comment type="pathway">
    <text evidence="2 20">Amino-acid biosynthesis; L-proline biosynthesis; L-glutamate 5-semialdehyde from L-glutamate: step 2/2.</text>
</comment>
<dbReference type="PIRSF" id="PIRSF036429">
    <property type="entry name" value="P5C_syn"/>
    <property type="match status" value="1"/>
</dbReference>
<feature type="domain" description="Aspartate/glutamate/uridylate kinase" evidence="22">
    <location>
        <begin position="51"/>
        <end position="307"/>
    </location>
</feature>
<dbReference type="InterPro" id="IPR001057">
    <property type="entry name" value="Glu/AcGlu_kinase"/>
</dbReference>
<evidence type="ECO:0000256" key="18">
    <source>
        <dbReference type="ARBA" id="ARBA00055158"/>
    </source>
</evidence>
<comment type="pathway">
    <text evidence="3 20">Amino-acid biosynthesis; L-proline biosynthesis; L-glutamate 5-semialdehyde from L-glutamate: step 1/2.</text>
</comment>
<evidence type="ECO:0000256" key="2">
    <source>
        <dbReference type="ARBA" id="ARBA00004985"/>
    </source>
</evidence>
<evidence type="ECO:0000256" key="20">
    <source>
        <dbReference type="PIRNR" id="PIRNR036429"/>
    </source>
</evidence>
<dbReference type="Gene3D" id="3.40.309.10">
    <property type="entry name" value="Aldehyde Dehydrogenase, Chain A, domain 2"/>
    <property type="match status" value="1"/>
</dbReference>
<dbReference type="FunFam" id="3.40.309.10:FF:000011">
    <property type="entry name" value="Delta-1-pyrroline-5-carboxylate synthase"/>
    <property type="match status" value="1"/>
</dbReference>
<dbReference type="InterPro" id="IPR005715">
    <property type="entry name" value="Glu_5kinase/COase_Synthase"/>
</dbReference>
<dbReference type="NCBIfam" id="TIGR00407">
    <property type="entry name" value="proA"/>
    <property type="match status" value="1"/>
</dbReference>
<dbReference type="Proteomes" id="UP001335648">
    <property type="component" value="Unassembled WGS sequence"/>
</dbReference>
<dbReference type="HAMAP" id="MF_00456">
    <property type="entry name" value="ProB"/>
    <property type="match status" value="1"/>
</dbReference>
<evidence type="ECO:0000256" key="13">
    <source>
        <dbReference type="ARBA" id="ARBA00023002"/>
    </source>
</evidence>
<dbReference type="GO" id="GO:0055129">
    <property type="term" value="P:L-proline biosynthetic process"/>
    <property type="evidence" value="ECO:0007669"/>
    <property type="project" value="UniProtKB-UniRule"/>
</dbReference>
<comment type="subunit">
    <text evidence="19">Can form homodimers/multimers.</text>
</comment>
<keyword evidence="14" id="KW-0496">Mitochondrion</keyword>
<dbReference type="NCBIfam" id="TIGR01027">
    <property type="entry name" value="proB"/>
    <property type="match status" value="1"/>
</dbReference>
<dbReference type="SUPFAM" id="SSF53720">
    <property type="entry name" value="ALDH-like"/>
    <property type="match status" value="1"/>
</dbReference>
<dbReference type="Pfam" id="PF00696">
    <property type="entry name" value="AA_kinase"/>
    <property type="match status" value="1"/>
</dbReference>
<proteinExistence type="inferred from homology"/>
<evidence type="ECO:0000259" key="21">
    <source>
        <dbReference type="Pfam" id="PF00171"/>
    </source>
</evidence>
<dbReference type="PROSITE" id="PS00902">
    <property type="entry name" value="GLUTAMATE_5_KINASE"/>
    <property type="match status" value="1"/>
</dbReference>
<keyword evidence="8 20" id="KW-0808">Transferase</keyword>
<dbReference type="AlphaFoldDB" id="A0AAN8GKT7"/>
<dbReference type="NCBIfam" id="NF001221">
    <property type="entry name" value="PRK00197.1"/>
    <property type="match status" value="1"/>
</dbReference>
<evidence type="ECO:0000256" key="12">
    <source>
        <dbReference type="ARBA" id="ARBA00022857"/>
    </source>
</evidence>
<dbReference type="EC" id="2.7.2.11" evidence="20"/>
<evidence type="ECO:0000313" key="23">
    <source>
        <dbReference type="EMBL" id="KAK5881318.1"/>
    </source>
</evidence>
<dbReference type="NCBIfam" id="TIGR01092">
    <property type="entry name" value="P5CS"/>
    <property type="match status" value="1"/>
</dbReference>
<dbReference type="GO" id="GO:0004349">
    <property type="term" value="F:glutamate 5-kinase activity"/>
    <property type="evidence" value="ECO:0007669"/>
    <property type="project" value="UniProtKB-UniRule"/>
</dbReference>
<evidence type="ECO:0000256" key="5">
    <source>
        <dbReference type="ARBA" id="ARBA00009302"/>
    </source>
</evidence>
<dbReference type="InterPro" id="IPR016162">
    <property type="entry name" value="Ald_DH_N"/>
</dbReference>
<sequence>MLLRRLTLCSRNHLDYRRRVCGFLTRPLTQVPKGRAHGSSFAHRGELLQAKRIVVKLGSAVVTRGDECGLALGRLASIVEQVAMLQNQGREMMIVTSGAVAFGKQRLRHEILLSQSVRQALHSGHNQLNDMSVPVLEARACAAAGQSGLMALYEAMFTQYSTCTAQVLVTNLDFHDDQKRQNLNSTLQELLRMNIVPIINTNDAVVPPPEPNSDLQGVISIKDNDSLAARLAVEMKADLLIALSDVEGLYDSPPGTDDAKLLDIFYPGDQHTITYGTKSRVGIGGMEAKVKAALWALQGGTSVVIANGTHPKVTGHVITDIVEGKKVGTFFSEIKPAGPTLEHQTQVARNSGRMLASLHPDKRSEIICHLAELLTERQEEILAANKMDMELAVNTGLLPAAMLKRLSLSPAKLNSLALGLHQIAVAAQDSVGRVLRRTRVAHNLELEQITVPIGVLLVIFEARPDCLPQVSALSIASGNALLLKGGKEAANTNRVLHQLTQEALSMHRVKEAVQLVSTREEVEDLCRLDKMIDLIIPRGSSQLVKNIQRAAKGIPVLGHSEGICHVYVDAEASVDKVIKIVRDSKCDYPAACNAMESLLIHTNILKTPLFDQIIDMFRTERVKIHAGPRLASYLTFSPSEAKSLRAEYGDLECCMEVVDSMQEAVDHIHKYGSSHTDVIITENEDTAEQFLQLLDSACVFWNASSRFADGYRFGLGAEVGISTARIHARGPVGLEGLLTTKWVLRGDGHTAADFSEQGTMKYLHEKLHVGKPLAGQRDSN</sequence>
<dbReference type="HAMAP" id="MF_00412">
    <property type="entry name" value="ProA"/>
    <property type="match status" value="1"/>
</dbReference>
<evidence type="ECO:0000256" key="3">
    <source>
        <dbReference type="ARBA" id="ARBA00005185"/>
    </source>
</evidence>
<evidence type="ECO:0000256" key="4">
    <source>
        <dbReference type="ARBA" id="ARBA00006300"/>
    </source>
</evidence>
<dbReference type="Gene3D" id="3.40.1160.10">
    <property type="entry name" value="Acetylglutamate kinase-like"/>
    <property type="match status" value="1"/>
</dbReference>
<comment type="similarity">
    <text evidence="5 20">In the N-terminal section; belongs to the glutamate 5-kinase family.</text>
</comment>
<dbReference type="PANTHER" id="PTHR11063">
    <property type="entry name" value="GLUTAMATE SEMIALDEHYDE DEHYDROGENASE"/>
    <property type="match status" value="1"/>
</dbReference>
<dbReference type="InterPro" id="IPR016161">
    <property type="entry name" value="Ald_DH/histidinol_DH"/>
</dbReference>
<dbReference type="CDD" id="cd04256">
    <property type="entry name" value="AAK_P5CS_ProBA"/>
    <property type="match status" value="1"/>
</dbReference>
<dbReference type="InterPro" id="IPR000965">
    <property type="entry name" value="GPR_dom"/>
</dbReference>
<keyword evidence="12 20" id="KW-0521">NADP</keyword>
<evidence type="ECO:0000313" key="24">
    <source>
        <dbReference type="Proteomes" id="UP001335648"/>
    </source>
</evidence>
<evidence type="ECO:0000256" key="17">
    <source>
        <dbReference type="ARBA" id="ARBA00049141"/>
    </source>
</evidence>
<dbReference type="FunFam" id="3.40.1160.10:FF:000010">
    <property type="entry name" value="Delta-1-pyrroline-5-carboxylate synthase"/>
    <property type="match status" value="1"/>
</dbReference>
<keyword evidence="15" id="KW-0511">Multifunctional enzyme</keyword>
<keyword evidence="6 20" id="KW-0028">Amino-acid biosynthesis</keyword>
<dbReference type="InterPro" id="IPR015590">
    <property type="entry name" value="Aldehyde_DH_dom"/>
</dbReference>
<dbReference type="InterPro" id="IPR019797">
    <property type="entry name" value="Glutamate_5-kinase_CS"/>
</dbReference>
<comment type="subcellular location">
    <subcellularLocation>
        <location evidence="1">Mitochondrion matrix</location>
    </subcellularLocation>
</comment>
<dbReference type="GO" id="GO:0004350">
    <property type="term" value="F:glutamate-5-semialdehyde dehydrogenase activity"/>
    <property type="evidence" value="ECO:0007669"/>
    <property type="project" value="UniProtKB-UniRule"/>
</dbReference>
<evidence type="ECO:0000256" key="16">
    <source>
        <dbReference type="ARBA" id="ARBA00049024"/>
    </source>
</evidence>
<keyword evidence="9 20" id="KW-0547">Nucleotide-binding</keyword>
<evidence type="ECO:0000256" key="7">
    <source>
        <dbReference type="ARBA" id="ARBA00022650"/>
    </source>
</evidence>
<dbReference type="SUPFAM" id="SSF53633">
    <property type="entry name" value="Carbamate kinase-like"/>
    <property type="match status" value="1"/>
</dbReference>
<dbReference type="Pfam" id="PF00171">
    <property type="entry name" value="Aldedh"/>
    <property type="match status" value="1"/>
</dbReference>
<keyword evidence="13 20" id="KW-0560">Oxidoreductase</keyword>
<evidence type="ECO:0000256" key="11">
    <source>
        <dbReference type="ARBA" id="ARBA00022840"/>
    </source>
</evidence>
<evidence type="ECO:0000256" key="6">
    <source>
        <dbReference type="ARBA" id="ARBA00022605"/>
    </source>
</evidence>
<dbReference type="PANTHER" id="PTHR11063:SF8">
    <property type="entry name" value="DELTA-1-PYRROLINE-5-CARBOXYLATE SYNTHASE"/>
    <property type="match status" value="1"/>
</dbReference>
<dbReference type="EMBL" id="JAULUE010002063">
    <property type="protein sequence ID" value="KAK5881318.1"/>
    <property type="molecule type" value="Genomic_DNA"/>
</dbReference>
<dbReference type="InterPro" id="IPR001048">
    <property type="entry name" value="Asp/Glu/Uridylate_kinase"/>
</dbReference>
<comment type="catalytic activity">
    <reaction evidence="17 20">
        <text>L-glutamate + ATP = L-glutamyl 5-phosphate + ADP</text>
        <dbReference type="Rhea" id="RHEA:14877"/>
        <dbReference type="ChEBI" id="CHEBI:29985"/>
        <dbReference type="ChEBI" id="CHEBI:30616"/>
        <dbReference type="ChEBI" id="CHEBI:58274"/>
        <dbReference type="ChEBI" id="CHEBI:456216"/>
        <dbReference type="EC" id="2.7.2.11"/>
    </reaction>
</comment>
<evidence type="ECO:0000256" key="8">
    <source>
        <dbReference type="ARBA" id="ARBA00022679"/>
    </source>
</evidence>
<comment type="function">
    <text evidence="18">Bifunctional enzyme that converts glutamate to glutamate 5-semialdehyde, an intermediate in the biosynthesis of proline, ornithine and arginine.</text>
</comment>
<evidence type="ECO:0000256" key="14">
    <source>
        <dbReference type="ARBA" id="ARBA00023128"/>
    </source>
</evidence>
<keyword evidence="7 20" id="KW-0641">Proline biosynthesis</keyword>
<dbReference type="GO" id="GO:0005759">
    <property type="term" value="C:mitochondrial matrix"/>
    <property type="evidence" value="ECO:0007669"/>
    <property type="project" value="UniProtKB-SubCell"/>
</dbReference>
<accession>A0AAN8GKT7</accession>
<keyword evidence="11 20" id="KW-0067">ATP-binding</keyword>
<feature type="domain" description="Aldehyde dehydrogenase" evidence="21">
    <location>
        <begin position="343"/>
        <end position="607"/>
    </location>
</feature>
<dbReference type="PRINTS" id="PR00474">
    <property type="entry name" value="GLU5KINASE"/>
</dbReference>
<comment type="catalytic activity">
    <reaction evidence="16 20">
        <text>L-glutamate 5-semialdehyde + phosphate + NADP(+) = L-glutamyl 5-phosphate + NADPH + H(+)</text>
        <dbReference type="Rhea" id="RHEA:19541"/>
        <dbReference type="ChEBI" id="CHEBI:15378"/>
        <dbReference type="ChEBI" id="CHEBI:43474"/>
        <dbReference type="ChEBI" id="CHEBI:57783"/>
        <dbReference type="ChEBI" id="CHEBI:58066"/>
        <dbReference type="ChEBI" id="CHEBI:58274"/>
        <dbReference type="ChEBI" id="CHEBI:58349"/>
        <dbReference type="EC" id="1.2.1.41"/>
    </reaction>
</comment>
<dbReference type="EC" id="1.2.1.41" evidence="20"/>
<dbReference type="InterPro" id="IPR041744">
    <property type="entry name" value="G5K_ProBA"/>
</dbReference>
<organism evidence="23 24">
    <name type="scientific">Champsocephalus esox</name>
    <name type="common">pike icefish</name>
    <dbReference type="NCBI Taxonomy" id="159716"/>
    <lineage>
        <taxon>Eukaryota</taxon>
        <taxon>Metazoa</taxon>
        <taxon>Chordata</taxon>
        <taxon>Craniata</taxon>
        <taxon>Vertebrata</taxon>
        <taxon>Euteleostomi</taxon>
        <taxon>Actinopterygii</taxon>
        <taxon>Neopterygii</taxon>
        <taxon>Teleostei</taxon>
        <taxon>Neoteleostei</taxon>
        <taxon>Acanthomorphata</taxon>
        <taxon>Eupercaria</taxon>
        <taxon>Perciformes</taxon>
        <taxon>Notothenioidei</taxon>
        <taxon>Channichthyidae</taxon>
        <taxon>Champsocephalus</taxon>
    </lineage>
</organism>
<dbReference type="CDD" id="cd07079">
    <property type="entry name" value="ALDH_F18-19_ProA-GPR"/>
    <property type="match status" value="1"/>
</dbReference>
<dbReference type="InterPro" id="IPR020593">
    <property type="entry name" value="G-glutamylP_reductase_CS"/>
</dbReference>
<name>A0AAN8GKT7_9TELE</name>
<evidence type="ECO:0000256" key="19">
    <source>
        <dbReference type="ARBA" id="ARBA00064272"/>
    </source>
</evidence>
<dbReference type="InterPro" id="IPR005766">
    <property type="entry name" value="P5_carboxy_syn"/>
</dbReference>
<dbReference type="Gene3D" id="3.40.605.10">
    <property type="entry name" value="Aldehyde Dehydrogenase, Chain A, domain 1"/>
    <property type="match status" value="1"/>
</dbReference>